<dbReference type="Gene3D" id="3.40.50.410">
    <property type="entry name" value="von Willebrand factor, type A domain"/>
    <property type="match status" value="1"/>
</dbReference>
<dbReference type="OrthoDB" id="9810662at2"/>
<feature type="domain" description="VWFA" evidence="8">
    <location>
        <begin position="98"/>
        <end position="266"/>
    </location>
</feature>
<sequence>MTRLASLAPLLLALALLLPGNAAAQEAAEGAITAEDLAGATTTLRALDSAGYPEMRLELSVIQDGAPVDGLDRTHFLVRENGTFIDSFEVSDQVEPLALVLALDSSGSMLEALPQTQAAARALVGSLADGDRAHILNFGDSINVAVGMTADRNRLDQAISGLRAWGATRLNDAVFASAGALAGAEGRGAIVLLSEGPDADPSGAPLSVVDSEAALAAVVESGAPVYAVGLGPGADAALLRRLAEATGGAYFPVADAAALPATFSDIATRLRHQYALTYRSPLPADGGNRRIEVGVLGSSLDVSAGPRVVRMPGDRASSLRMTPPGSDGRLVAPPTALPEAGGADVAATSVEVAAAADGIVEQMEGIAGAEFDPSAGAAAVDATAVAAALGIDVAALDQAAVADMDAAALAEIAAIANGSQTAPPSAETIAAAMGALDAGAAGQTDVTAAIDFGAGAGGGATAAGAAVAADMLAGANGGSGAGAAAAALAAGAGAGGLAGGGAGGDSDISLAVALNGAGGMAASACSADGALGREVAAITTANRSFGAGIIDAATREAMTLAASERLARAAAESGSPGCMAAALDAGRALREAGSISPAAFQAMAAILRAAAAEACPAATGDALVDCGTVLEAEFEAPAAEAPAPAATEPVDIATAEVDAGPDPVQIFMDWMREKLGPFGPWIAVGGLGLVLILLTLPMFLAKEEDPLDRLKRRESDETKNLMKGEKLRQKKGTDKLDKYSNFLEPQDKAEYSAIQLKLLQAGYRTKNAVRLYHFAQFALGIVMLLLGVAYAIWKNQTGDPTTQSTILSILIPGSAGYMLPKYWVNKRQQERQQEIENGFPDSLDMMLVCVEAGQSLDQSIIRVARELKTGFPALAWEYELVAYEMKAGKDKISVLKDMSERCGVNDVASFVTVLIQSQQFGTSIAEALRVYAGEMRDKRVMRAEEKANTLPTKMTLATMMLTVPPLLIILIGPSVFDIYDTLIAPDY</sequence>
<evidence type="ECO:0000259" key="8">
    <source>
        <dbReference type="PROSITE" id="PS50234"/>
    </source>
</evidence>
<evidence type="ECO:0000256" key="2">
    <source>
        <dbReference type="ARBA" id="ARBA00022475"/>
    </source>
</evidence>
<keyword evidence="5 6" id="KW-0472">Membrane</keyword>
<protein>
    <submittedName>
        <fullName evidence="9">Type II/IV secretion system protein, TadC subfamily protein</fullName>
    </submittedName>
</protein>
<dbReference type="CDD" id="cd00198">
    <property type="entry name" value="vWFA"/>
    <property type="match status" value="1"/>
</dbReference>
<proteinExistence type="predicted"/>
<keyword evidence="7" id="KW-0732">Signal</keyword>
<evidence type="ECO:0000313" key="9">
    <source>
        <dbReference type="EMBL" id="EAR52319.1"/>
    </source>
</evidence>
<comment type="subcellular location">
    <subcellularLocation>
        <location evidence="1">Cell membrane</location>
        <topology evidence="1">Multi-pass membrane protein</topology>
    </subcellularLocation>
</comment>
<dbReference type="Pfam" id="PF13519">
    <property type="entry name" value="VWA_2"/>
    <property type="match status" value="1"/>
</dbReference>
<feature type="transmembrane region" description="Helical" evidence="6">
    <location>
        <begin position="678"/>
        <end position="701"/>
    </location>
</feature>
<accession>Q2CID9</accession>
<gene>
    <name evidence="9" type="ORF">OG2516_07577</name>
</gene>
<dbReference type="eggNOG" id="COG2064">
    <property type="taxonomic scope" value="Bacteria"/>
</dbReference>
<dbReference type="InterPro" id="IPR002035">
    <property type="entry name" value="VWF_A"/>
</dbReference>
<dbReference type="SMART" id="SM00327">
    <property type="entry name" value="VWA"/>
    <property type="match status" value="1"/>
</dbReference>
<evidence type="ECO:0000256" key="4">
    <source>
        <dbReference type="ARBA" id="ARBA00022989"/>
    </source>
</evidence>
<dbReference type="PANTHER" id="PTHR35007:SF2">
    <property type="entry name" value="PILUS ASSEMBLE PROTEIN"/>
    <property type="match status" value="1"/>
</dbReference>
<dbReference type="STRING" id="314256.OG2516_07577"/>
<feature type="chain" id="PRO_5004207301" evidence="7">
    <location>
        <begin position="25"/>
        <end position="987"/>
    </location>
</feature>
<evidence type="ECO:0000313" key="10">
    <source>
        <dbReference type="Proteomes" id="UP000003635"/>
    </source>
</evidence>
<evidence type="ECO:0000256" key="5">
    <source>
        <dbReference type="ARBA" id="ARBA00023136"/>
    </source>
</evidence>
<dbReference type="AlphaFoldDB" id="Q2CID9"/>
<dbReference type="InterPro" id="IPR036465">
    <property type="entry name" value="vWFA_dom_sf"/>
</dbReference>
<name>Q2CID9_OCEGH</name>
<keyword evidence="3 6" id="KW-0812">Transmembrane</keyword>
<dbReference type="Proteomes" id="UP000003635">
    <property type="component" value="Unassembled WGS sequence"/>
</dbReference>
<comment type="caution">
    <text evidence="9">The sequence shown here is derived from an EMBL/GenBank/DDBJ whole genome shotgun (WGS) entry which is preliminary data.</text>
</comment>
<keyword evidence="4 6" id="KW-1133">Transmembrane helix</keyword>
<dbReference type="PROSITE" id="PS50234">
    <property type="entry name" value="VWFA"/>
    <property type="match status" value="1"/>
</dbReference>
<evidence type="ECO:0000256" key="6">
    <source>
        <dbReference type="SAM" id="Phobius"/>
    </source>
</evidence>
<dbReference type="eggNOG" id="COG2304">
    <property type="taxonomic scope" value="Bacteria"/>
</dbReference>
<evidence type="ECO:0000256" key="7">
    <source>
        <dbReference type="SAM" id="SignalP"/>
    </source>
</evidence>
<feature type="transmembrane region" description="Helical" evidence="6">
    <location>
        <begin position="956"/>
        <end position="976"/>
    </location>
</feature>
<dbReference type="InterPro" id="IPR018076">
    <property type="entry name" value="T2SS_GspF_dom"/>
</dbReference>
<dbReference type="SUPFAM" id="SSF53300">
    <property type="entry name" value="vWA-like"/>
    <property type="match status" value="1"/>
</dbReference>
<reference evidence="9 10" key="1">
    <citation type="journal article" date="2010" name="J. Bacteriol.">
        <title>Genome sequences of Oceanicola granulosus HTCC2516(T) and Oceanicola batsensis HTCC2597(TDelta).</title>
        <authorList>
            <person name="Thrash J.C."/>
            <person name="Cho J.C."/>
            <person name="Vergin K.L."/>
            <person name="Giovannoni S.J."/>
        </authorList>
    </citation>
    <scope>NUCLEOTIDE SEQUENCE [LARGE SCALE GENOMIC DNA]</scope>
    <source>
        <strain evidence="10">ATCC BAA-861 / DSM 15982 / KCTC 12143 / HTCC2516</strain>
    </source>
</reference>
<keyword evidence="10" id="KW-1185">Reference proteome</keyword>
<dbReference type="GO" id="GO:0005886">
    <property type="term" value="C:plasma membrane"/>
    <property type="evidence" value="ECO:0007669"/>
    <property type="project" value="UniProtKB-SubCell"/>
</dbReference>
<evidence type="ECO:0000256" key="1">
    <source>
        <dbReference type="ARBA" id="ARBA00004651"/>
    </source>
</evidence>
<keyword evidence="2" id="KW-1003">Cell membrane</keyword>
<dbReference type="PANTHER" id="PTHR35007">
    <property type="entry name" value="INTEGRAL MEMBRANE PROTEIN-RELATED"/>
    <property type="match status" value="1"/>
</dbReference>
<dbReference type="EMBL" id="AAOT01000004">
    <property type="protein sequence ID" value="EAR52319.1"/>
    <property type="molecule type" value="Genomic_DNA"/>
</dbReference>
<organism evidence="9 10">
    <name type="scientific">Oceanicola granulosus (strain ATCC BAA-861 / DSM 15982 / KCTC 12143 / HTCC2516)</name>
    <dbReference type="NCBI Taxonomy" id="314256"/>
    <lineage>
        <taxon>Bacteria</taxon>
        <taxon>Pseudomonadati</taxon>
        <taxon>Pseudomonadota</taxon>
        <taxon>Alphaproteobacteria</taxon>
        <taxon>Rhodobacterales</taxon>
        <taxon>Roseobacteraceae</taxon>
        <taxon>Oceanicola</taxon>
    </lineage>
</organism>
<feature type="transmembrane region" description="Helical" evidence="6">
    <location>
        <begin position="771"/>
        <end position="793"/>
    </location>
</feature>
<feature type="signal peptide" evidence="7">
    <location>
        <begin position="1"/>
        <end position="24"/>
    </location>
</feature>
<feature type="transmembrane region" description="Helical" evidence="6">
    <location>
        <begin position="805"/>
        <end position="824"/>
    </location>
</feature>
<dbReference type="Pfam" id="PF00482">
    <property type="entry name" value="T2SSF"/>
    <property type="match status" value="1"/>
</dbReference>
<dbReference type="HOGENOM" id="CLU_302232_0_0_5"/>
<evidence type="ECO:0000256" key="3">
    <source>
        <dbReference type="ARBA" id="ARBA00022692"/>
    </source>
</evidence>